<dbReference type="Proteomes" id="UP000609879">
    <property type="component" value="Unassembled WGS sequence"/>
</dbReference>
<dbReference type="PANTHER" id="PTHR35400:SF3">
    <property type="entry name" value="SLL1072 PROTEIN"/>
    <property type="match status" value="1"/>
</dbReference>
<reference evidence="2 3" key="1">
    <citation type="submission" date="2021-01" db="EMBL/GenBank/DDBJ databases">
        <title>Whole genome shotgun sequence of Actinoplanes deccanensis NBRC 13994.</title>
        <authorList>
            <person name="Komaki H."/>
            <person name="Tamura T."/>
        </authorList>
    </citation>
    <scope>NUCLEOTIDE SEQUENCE [LARGE SCALE GENOMIC DNA]</scope>
    <source>
        <strain evidence="2 3">NBRC 13994</strain>
    </source>
</reference>
<dbReference type="InterPro" id="IPR012296">
    <property type="entry name" value="Nuclease_put_TT1808"/>
</dbReference>
<feature type="domain" description="Putative restriction endonuclease" evidence="1">
    <location>
        <begin position="15"/>
        <end position="154"/>
    </location>
</feature>
<dbReference type="SUPFAM" id="SSF52980">
    <property type="entry name" value="Restriction endonuclease-like"/>
    <property type="match status" value="1"/>
</dbReference>
<protein>
    <recommendedName>
        <fullName evidence="1">Putative restriction endonuclease domain-containing protein</fullName>
    </recommendedName>
</protein>
<evidence type="ECO:0000259" key="1">
    <source>
        <dbReference type="Pfam" id="PF05685"/>
    </source>
</evidence>
<dbReference type="Gene3D" id="3.90.1570.10">
    <property type="entry name" value="tt1808, chain A"/>
    <property type="match status" value="1"/>
</dbReference>
<sequence>MTVGSRLTVDDVAEFSEELRFELLDGKVFRRPSPLPFHQIQCVDVVDALRRNAPEEYPAAYGMAVELDRYNMPFIDAVVIRARSALRAPVPVGDVLLAVEVTSSWSEAIDRGPKKWLYARAGIPAYWLVDSVAERISITQFVLGADRRYRRRLHSAERVTLDAPWPTVIDLPAMTREREALRAAAWPSRGGVPITMERDERDNMA</sequence>
<evidence type="ECO:0000313" key="3">
    <source>
        <dbReference type="Proteomes" id="UP000609879"/>
    </source>
</evidence>
<name>A0ABQ3XWK7_9ACTN</name>
<dbReference type="InterPro" id="IPR008538">
    <property type="entry name" value="Uma2"/>
</dbReference>
<accession>A0ABQ3XWK7</accession>
<dbReference type="EMBL" id="BOMI01000011">
    <property type="protein sequence ID" value="GID72104.1"/>
    <property type="molecule type" value="Genomic_DNA"/>
</dbReference>
<dbReference type="CDD" id="cd06260">
    <property type="entry name" value="DUF820-like"/>
    <property type="match status" value="1"/>
</dbReference>
<organism evidence="2 3">
    <name type="scientific">Paractinoplanes deccanensis</name>
    <dbReference type="NCBI Taxonomy" id="113561"/>
    <lineage>
        <taxon>Bacteria</taxon>
        <taxon>Bacillati</taxon>
        <taxon>Actinomycetota</taxon>
        <taxon>Actinomycetes</taxon>
        <taxon>Micromonosporales</taxon>
        <taxon>Micromonosporaceae</taxon>
        <taxon>Paractinoplanes</taxon>
    </lineage>
</organism>
<comment type="caution">
    <text evidence="2">The sequence shown here is derived from an EMBL/GenBank/DDBJ whole genome shotgun (WGS) entry which is preliminary data.</text>
</comment>
<dbReference type="InterPro" id="IPR011335">
    <property type="entry name" value="Restrct_endonuc-II-like"/>
</dbReference>
<dbReference type="Pfam" id="PF05685">
    <property type="entry name" value="Uma2"/>
    <property type="match status" value="1"/>
</dbReference>
<evidence type="ECO:0000313" key="2">
    <source>
        <dbReference type="EMBL" id="GID72104.1"/>
    </source>
</evidence>
<gene>
    <name evidence="2" type="ORF">Ade02nite_07450</name>
</gene>
<keyword evidence="3" id="KW-1185">Reference proteome</keyword>
<dbReference type="PANTHER" id="PTHR35400">
    <property type="entry name" value="SLR1083 PROTEIN"/>
    <property type="match status" value="1"/>
</dbReference>
<proteinExistence type="predicted"/>
<dbReference type="RefSeq" id="WP_203760074.1">
    <property type="nucleotide sequence ID" value="NZ_BAAABO010000004.1"/>
</dbReference>